<dbReference type="SMART" id="SM00354">
    <property type="entry name" value="HTH_LACI"/>
    <property type="match status" value="1"/>
</dbReference>
<keyword evidence="6" id="KW-1185">Reference proteome</keyword>
<organism evidence="5 6">
    <name type="scientific">Naasia aerilata</name>
    <dbReference type="NCBI Taxonomy" id="1162966"/>
    <lineage>
        <taxon>Bacteria</taxon>
        <taxon>Bacillati</taxon>
        <taxon>Actinomycetota</taxon>
        <taxon>Actinomycetes</taxon>
        <taxon>Micrococcales</taxon>
        <taxon>Microbacteriaceae</taxon>
        <taxon>Naasia</taxon>
    </lineage>
</organism>
<reference evidence="6" key="1">
    <citation type="journal article" date="2019" name="Int. J. Syst. Evol. Microbiol.">
        <title>The Global Catalogue of Microorganisms (GCM) 10K type strain sequencing project: providing services to taxonomists for standard genome sequencing and annotation.</title>
        <authorList>
            <consortium name="The Broad Institute Genomics Platform"/>
            <consortium name="The Broad Institute Genome Sequencing Center for Infectious Disease"/>
            <person name="Wu L."/>
            <person name="Ma J."/>
        </authorList>
    </citation>
    <scope>NUCLEOTIDE SEQUENCE [LARGE SCALE GENOMIC DNA]</scope>
    <source>
        <strain evidence="6">NBRC 108725</strain>
    </source>
</reference>
<feature type="domain" description="HTH lacI-type" evidence="4">
    <location>
        <begin position="15"/>
        <end position="69"/>
    </location>
</feature>
<dbReference type="InterPro" id="IPR028082">
    <property type="entry name" value="Peripla_BP_I"/>
</dbReference>
<dbReference type="Pfam" id="PF13377">
    <property type="entry name" value="Peripla_BP_3"/>
    <property type="match status" value="1"/>
</dbReference>
<dbReference type="Gene3D" id="1.10.260.40">
    <property type="entry name" value="lambda repressor-like DNA-binding domains"/>
    <property type="match status" value="1"/>
</dbReference>
<dbReference type="InterPro" id="IPR046335">
    <property type="entry name" value="LacI/GalR-like_sensor"/>
</dbReference>
<dbReference type="PROSITE" id="PS50932">
    <property type="entry name" value="HTH_LACI_2"/>
    <property type="match status" value="1"/>
</dbReference>
<dbReference type="PANTHER" id="PTHR30146">
    <property type="entry name" value="LACI-RELATED TRANSCRIPTIONAL REPRESSOR"/>
    <property type="match status" value="1"/>
</dbReference>
<proteinExistence type="predicted"/>
<evidence type="ECO:0000259" key="4">
    <source>
        <dbReference type="PROSITE" id="PS50932"/>
    </source>
</evidence>
<dbReference type="SUPFAM" id="SSF53822">
    <property type="entry name" value="Periplasmic binding protein-like I"/>
    <property type="match status" value="1"/>
</dbReference>
<evidence type="ECO:0000256" key="3">
    <source>
        <dbReference type="ARBA" id="ARBA00023163"/>
    </source>
</evidence>
<dbReference type="Proteomes" id="UP001321498">
    <property type="component" value="Chromosome"/>
</dbReference>
<keyword evidence="3" id="KW-0804">Transcription</keyword>
<evidence type="ECO:0000256" key="2">
    <source>
        <dbReference type="ARBA" id="ARBA00023125"/>
    </source>
</evidence>
<evidence type="ECO:0000256" key="1">
    <source>
        <dbReference type="ARBA" id="ARBA00023015"/>
    </source>
</evidence>
<dbReference type="Pfam" id="PF00356">
    <property type="entry name" value="LacI"/>
    <property type="match status" value="1"/>
</dbReference>
<dbReference type="SUPFAM" id="SSF47413">
    <property type="entry name" value="lambda repressor-like DNA-binding domains"/>
    <property type="match status" value="1"/>
</dbReference>
<dbReference type="Gene3D" id="3.40.50.2300">
    <property type="match status" value="2"/>
</dbReference>
<dbReference type="CDD" id="cd06267">
    <property type="entry name" value="PBP1_LacI_sugar_binding-like"/>
    <property type="match status" value="1"/>
</dbReference>
<dbReference type="EMBL" id="AP027731">
    <property type="protein sequence ID" value="BDZ46082.1"/>
    <property type="molecule type" value="Genomic_DNA"/>
</dbReference>
<gene>
    <name evidence="5" type="ORF">GCM10025866_19910</name>
</gene>
<accession>A0ABN6XQE0</accession>
<dbReference type="InterPro" id="IPR000843">
    <property type="entry name" value="HTH_LacI"/>
</dbReference>
<keyword evidence="1" id="KW-0805">Transcription regulation</keyword>
<dbReference type="PANTHER" id="PTHR30146:SF145">
    <property type="entry name" value="RIBOSE OPERON REPRESSOR"/>
    <property type="match status" value="1"/>
</dbReference>
<dbReference type="InterPro" id="IPR010982">
    <property type="entry name" value="Lambda_DNA-bd_dom_sf"/>
</dbReference>
<evidence type="ECO:0000313" key="6">
    <source>
        <dbReference type="Proteomes" id="UP001321498"/>
    </source>
</evidence>
<name>A0ABN6XQE0_9MICO</name>
<dbReference type="CDD" id="cd01392">
    <property type="entry name" value="HTH_LacI"/>
    <property type="match status" value="1"/>
</dbReference>
<sequence>MRYGSAEIVPPDRRATIKEVAEAAGVSRSTASRALTGNGYVAEGVRLRVRQAASDLGYVVDAMARSLKQQSTRSIGVLVSDLRNEFYANLAAGASRQATRLGYTTMLIDDQGIPDDEVAAAEAFVALRVAGVVATPVSAAATKFLLRQRIPVVEVDRRFSDGECDAVVIDNRGSARAVTRHLIEQGHRRIALLIDEDDWTTGRERREGYVDALEAGGLPHDGDLVVPTGWDVEAARDAALELLRSPDRPTAIFAANNVLAEGAWRAAAELGLSMPDELSLAAFDDAPWMSMVTPGVTAVAQDASAMGRAAVQTLLERIADPGAGTKTVVLSASVKLRGSTVTAVPRDVRVG</sequence>
<protein>
    <submittedName>
        <fullName evidence="5">LacI family transcriptional regulator</fullName>
    </submittedName>
</protein>
<dbReference type="PROSITE" id="PS00356">
    <property type="entry name" value="HTH_LACI_1"/>
    <property type="match status" value="1"/>
</dbReference>
<keyword evidence="2" id="KW-0238">DNA-binding</keyword>
<dbReference type="RefSeq" id="WP_286276186.1">
    <property type="nucleotide sequence ID" value="NZ_AP027731.1"/>
</dbReference>
<evidence type="ECO:0000313" key="5">
    <source>
        <dbReference type="EMBL" id="BDZ46082.1"/>
    </source>
</evidence>